<dbReference type="PANTHER" id="PTHR22642">
    <property type="entry name" value="IMIDAZOLONEPROPIONASE"/>
    <property type="match status" value="1"/>
</dbReference>
<keyword evidence="1" id="KW-0732">Signal</keyword>
<dbReference type="InterPro" id="IPR011059">
    <property type="entry name" value="Metal-dep_hydrolase_composite"/>
</dbReference>
<evidence type="ECO:0000259" key="2">
    <source>
        <dbReference type="Pfam" id="PF07969"/>
    </source>
</evidence>
<organism evidence="3 4">
    <name type="scientific">Sphingobium indicum</name>
    <dbReference type="NCBI Taxonomy" id="332055"/>
    <lineage>
        <taxon>Bacteria</taxon>
        <taxon>Pseudomonadati</taxon>
        <taxon>Pseudomonadota</taxon>
        <taxon>Alphaproteobacteria</taxon>
        <taxon>Sphingomonadales</taxon>
        <taxon>Sphingomonadaceae</taxon>
        <taxon>Sphingobium</taxon>
    </lineage>
</organism>
<dbReference type="Gene3D" id="3.10.310.70">
    <property type="match status" value="1"/>
</dbReference>
<gene>
    <name evidence="3" type="ORF">EWH08_02030</name>
</gene>
<feature type="signal peptide" evidence="1">
    <location>
        <begin position="1"/>
        <end position="21"/>
    </location>
</feature>
<feature type="chain" id="PRO_5020275050" evidence="1">
    <location>
        <begin position="22"/>
        <end position="559"/>
    </location>
</feature>
<evidence type="ECO:0000256" key="1">
    <source>
        <dbReference type="SAM" id="SignalP"/>
    </source>
</evidence>
<dbReference type="InterPro" id="IPR033932">
    <property type="entry name" value="YtcJ-like"/>
</dbReference>
<dbReference type="SUPFAM" id="SSF51556">
    <property type="entry name" value="Metallo-dependent hydrolases"/>
    <property type="match status" value="1"/>
</dbReference>
<sequence>MIRIRTALLLAASTLTAPATAREGSAVTVYVNANAFTADSADRVVDAFAVEGDHFVRVGTRADMAPYEKAGASLVDLHGAFVVPGLTDNHFHGIGGGDDVALVNVRTMDELVAALRTAAQGAPTDKPLLSNSDWHEAQLKEQRKPTWADLDKASTTVPIIVVRGGHSIFLNSAALKKYGITKATPVPAGGSIERGPDGELTGELVDNAKKLVPMPAPTPLSEKELIDTQTKMNSFGVTAVRVPGAFRKGQILDVYALAQKMEQAGTLSLRYTMLRPGPGFAGGTAEALKTGPQQDAGDEWVRIGGVKLMVDGGFEAARFTQPYAEPFGKNGTYYGIAVVPPEKTRADVMQLNRDGWRVAIHAAGDAGIDQALTAMEAASAEKPIKGKLWAIEHGFVINPAELKRMKALDVTASLQDHQYLAGPTEEKMWGRQRADRVTPAKSYWDAGLLVTGGTDAPVIPENPFWAMYYFASRDSISGGAYGPAEAITSRQRLIRMFTINYARMIGAEKVRGSIEPGKLADFAVIDTDLLTAPVAKIRDAAAVATYVGGRQVFAAGATK</sequence>
<reference evidence="3 4" key="1">
    <citation type="submission" date="2019-02" db="EMBL/GenBank/DDBJ databases">
        <authorList>
            <person name="Feng G."/>
        </authorList>
    </citation>
    <scope>NUCLEOTIDE SEQUENCE [LARGE SCALE GENOMIC DNA]</scope>
    <source>
        <strain evidence="3 4">DSM 26779</strain>
    </source>
</reference>
<dbReference type="Gene3D" id="3.20.20.140">
    <property type="entry name" value="Metal-dependent hydrolases"/>
    <property type="match status" value="1"/>
</dbReference>
<dbReference type="Gene3D" id="2.30.40.10">
    <property type="entry name" value="Urease, subunit C, domain 1"/>
    <property type="match status" value="1"/>
</dbReference>
<evidence type="ECO:0000313" key="4">
    <source>
        <dbReference type="Proteomes" id="UP000292734"/>
    </source>
</evidence>
<dbReference type="AlphaFoldDB" id="A0A4Q4JAT8"/>
<dbReference type="EMBL" id="SEOM01000001">
    <property type="protein sequence ID" value="RYM03305.1"/>
    <property type="molecule type" value="Genomic_DNA"/>
</dbReference>
<dbReference type="InterPro" id="IPR013108">
    <property type="entry name" value="Amidohydro_3"/>
</dbReference>
<accession>A0A4Q4JAT8</accession>
<dbReference type="InterPro" id="IPR032466">
    <property type="entry name" value="Metal_Hydrolase"/>
</dbReference>
<dbReference type="GO" id="GO:0016810">
    <property type="term" value="F:hydrolase activity, acting on carbon-nitrogen (but not peptide) bonds"/>
    <property type="evidence" value="ECO:0007669"/>
    <property type="project" value="InterPro"/>
</dbReference>
<proteinExistence type="predicted"/>
<dbReference type="RefSeq" id="WP_129965334.1">
    <property type="nucleotide sequence ID" value="NZ_JACBZE010000001.1"/>
</dbReference>
<keyword evidence="3" id="KW-0378">Hydrolase</keyword>
<feature type="domain" description="Amidohydrolase 3" evidence="2">
    <location>
        <begin position="74"/>
        <end position="553"/>
    </location>
</feature>
<dbReference type="CDD" id="cd01300">
    <property type="entry name" value="YtcJ_like"/>
    <property type="match status" value="1"/>
</dbReference>
<dbReference type="PANTHER" id="PTHR22642:SF2">
    <property type="entry name" value="PROTEIN LONG AFTER FAR-RED 3"/>
    <property type="match status" value="1"/>
</dbReference>
<dbReference type="Proteomes" id="UP000292734">
    <property type="component" value="Unassembled WGS sequence"/>
</dbReference>
<dbReference type="Pfam" id="PF07969">
    <property type="entry name" value="Amidohydro_3"/>
    <property type="match status" value="1"/>
</dbReference>
<name>A0A4Q4JAT8_9SPHN</name>
<dbReference type="SUPFAM" id="SSF51338">
    <property type="entry name" value="Composite domain of metallo-dependent hydrolases"/>
    <property type="match status" value="1"/>
</dbReference>
<comment type="caution">
    <text evidence="3">The sequence shown here is derived from an EMBL/GenBank/DDBJ whole genome shotgun (WGS) entry which is preliminary data.</text>
</comment>
<evidence type="ECO:0000313" key="3">
    <source>
        <dbReference type="EMBL" id="RYM03305.1"/>
    </source>
</evidence>
<protein>
    <submittedName>
        <fullName evidence="3">Amidohydrolase</fullName>
    </submittedName>
</protein>